<gene>
    <name evidence="3" type="ORF">GCM10023225_14380</name>
</gene>
<dbReference type="Pfam" id="PF03703">
    <property type="entry name" value="bPH_2"/>
    <property type="match status" value="3"/>
</dbReference>
<feature type="domain" description="YdbS-like PH" evidence="2">
    <location>
        <begin position="103"/>
        <end position="181"/>
    </location>
</feature>
<keyword evidence="1" id="KW-0812">Transmembrane</keyword>
<dbReference type="Proteomes" id="UP001501195">
    <property type="component" value="Unassembled WGS sequence"/>
</dbReference>
<organism evidence="3 4">
    <name type="scientific">Kineococcus glutinatus</name>
    <dbReference type="NCBI Taxonomy" id="1070872"/>
    <lineage>
        <taxon>Bacteria</taxon>
        <taxon>Bacillati</taxon>
        <taxon>Actinomycetota</taxon>
        <taxon>Actinomycetes</taxon>
        <taxon>Kineosporiales</taxon>
        <taxon>Kineosporiaceae</taxon>
        <taxon>Kineococcus</taxon>
    </lineage>
</organism>
<keyword evidence="1" id="KW-1133">Transmembrane helix</keyword>
<protein>
    <submittedName>
        <fullName evidence="3">PH domain-containing protein</fullName>
    </submittedName>
</protein>
<dbReference type="RefSeq" id="WP_345711752.1">
    <property type="nucleotide sequence ID" value="NZ_BAABIL010000187.1"/>
</dbReference>
<accession>A0ABP9HN12</accession>
<dbReference type="PANTHER" id="PTHR34473">
    <property type="entry name" value="UPF0699 TRANSMEMBRANE PROTEIN YDBS"/>
    <property type="match status" value="1"/>
</dbReference>
<dbReference type="EMBL" id="BAABIL010000187">
    <property type="protein sequence ID" value="GAA4974269.1"/>
    <property type="molecule type" value="Genomic_DNA"/>
</dbReference>
<comment type="caution">
    <text evidence="3">The sequence shown here is derived from an EMBL/GenBank/DDBJ whole genome shotgun (WGS) entry which is preliminary data.</text>
</comment>
<proteinExistence type="predicted"/>
<keyword evidence="4" id="KW-1185">Reference proteome</keyword>
<dbReference type="InterPro" id="IPR014529">
    <property type="entry name" value="UCP026631"/>
</dbReference>
<evidence type="ECO:0000256" key="1">
    <source>
        <dbReference type="SAM" id="Phobius"/>
    </source>
</evidence>
<evidence type="ECO:0000313" key="3">
    <source>
        <dbReference type="EMBL" id="GAA4974269.1"/>
    </source>
</evidence>
<keyword evidence="1" id="KW-0472">Membrane</keyword>
<dbReference type="InterPro" id="IPR005182">
    <property type="entry name" value="YdbS-like_PH"/>
</dbReference>
<feature type="transmembrane region" description="Helical" evidence="1">
    <location>
        <begin position="244"/>
        <end position="261"/>
    </location>
</feature>
<dbReference type="PANTHER" id="PTHR34473:SF2">
    <property type="entry name" value="UPF0699 TRANSMEMBRANE PROTEIN YDBT"/>
    <property type="match status" value="1"/>
</dbReference>
<dbReference type="PIRSF" id="PIRSF026631">
    <property type="entry name" value="UCP026631"/>
    <property type="match status" value="1"/>
</dbReference>
<sequence>MSTQQPADPAPEAAAPALEVVDAASVDPGAREVLADAGWRRLHPVTPLLRGWKALAVVLAVLVHQNVEHLLHPSVSPWVLLAVVFGGLLVLGLLSTGWSLLAWRRTRYRIDSRAVHLETGVLYRQHRSAQLDRLQAVDVVRPLLGRLFGLAELRLDVAGSSGGAVKLAYLKEEDAQRVRNALLAAAAGVRYAEGEEAPEAPEHRVVEVPVQRLLLSVLCSLLTIAAVLALAGLVVAVVLTRSTAPLVGALPVFVGLATGVWQRFSRGFGFSVAQSPDGLRVRSGLLEHRAQTVPPGRVQALRVSQPLLWRRADWWRLHVNVAGTAGSGAEDAGGTSCVLPVGTRQDLAAVLAVVLPDLGTDEAPFDVVSAGLTGRGGEGGFTPAPRAARLLDPLGWRRHGFRITERAFLARSGVVHRRLDVVPHERAQSLALRQGPWQRRLGLAGVELHSTPGPVSPRVRHLAAGVAAELLVEQAVRARTARAASGPERWMQPRP</sequence>
<feature type="domain" description="YdbS-like PH" evidence="2">
    <location>
        <begin position="396"/>
        <end position="470"/>
    </location>
</feature>
<feature type="transmembrane region" description="Helical" evidence="1">
    <location>
        <begin position="213"/>
        <end position="238"/>
    </location>
</feature>
<evidence type="ECO:0000313" key="4">
    <source>
        <dbReference type="Proteomes" id="UP001501195"/>
    </source>
</evidence>
<name>A0ABP9HN12_9ACTN</name>
<feature type="domain" description="YdbS-like PH" evidence="2">
    <location>
        <begin position="272"/>
        <end position="326"/>
    </location>
</feature>
<evidence type="ECO:0000259" key="2">
    <source>
        <dbReference type="Pfam" id="PF03703"/>
    </source>
</evidence>
<feature type="transmembrane region" description="Helical" evidence="1">
    <location>
        <begin position="79"/>
        <end position="103"/>
    </location>
</feature>
<reference evidence="4" key="1">
    <citation type="journal article" date="2019" name="Int. J. Syst. Evol. Microbiol.">
        <title>The Global Catalogue of Microorganisms (GCM) 10K type strain sequencing project: providing services to taxonomists for standard genome sequencing and annotation.</title>
        <authorList>
            <consortium name="The Broad Institute Genomics Platform"/>
            <consortium name="The Broad Institute Genome Sequencing Center for Infectious Disease"/>
            <person name="Wu L."/>
            <person name="Ma J."/>
        </authorList>
    </citation>
    <scope>NUCLEOTIDE SEQUENCE [LARGE SCALE GENOMIC DNA]</scope>
    <source>
        <strain evidence="4">JCM 18126</strain>
    </source>
</reference>